<evidence type="ECO:0000313" key="1">
    <source>
        <dbReference type="EMBL" id="ETR65937.1"/>
    </source>
</evidence>
<dbReference type="Proteomes" id="UP000189670">
    <property type="component" value="Unassembled WGS sequence"/>
</dbReference>
<name>A0A1V1NTN1_9BACT</name>
<reference evidence="2" key="1">
    <citation type="submission" date="2012-11" db="EMBL/GenBank/DDBJ databases">
        <authorList>
            <person name="Lucero-Rivera Y.E."/>
            <person name="Tovar-Ramirez D."/>
        </authorList>
    </citation>
    <scope>NUCLEOTIDE SEQUENCE [LARGE SCALE GENOMIC DNA]</scope>
    <source>
        <strain evidence="2">Araruama</strain>
    </source>
</reference>
<proteinExistence type="predicted"/>
<dbReference type="AlphaFoldDB" id="A0A1V1NTN1"/>
<sequence>MYVRTNTRKNKDGSVVEYIQLAHNRRHPTKKYSVTDVIYTFGRRDQLDVEAIKRLIKSLSRFISPEDAAELQANVSGVSDLKFVASRPAGEAFIL</sequence>
<gene>
    <name evidence="1" type="ORF">OMM_13495</name>
</gene>
<accession>A0A1V1NTN1</accession>
<evidence type="ECO:0000313" key="2">
    <source>
        <dbReference type="Proteomes" id="UP000189670"/>
    </source>
</evidence>
<protein>
    <submittedName>
        <fullName evidence="1">Uncharacterized protein</fullName>
    </submittedName>
</protein>
<comment type="caution">
    <text evidence="1">The sequence shown here is derived from an EMBL/GenBank/DDBJ whole genome shotgun (WGS) entry which is preliminary data.</text>
</comment>
<organism evidence="1 2">
    <name type="scientific">Candidatus Magnetoglobus multicellularis str. Araruama</name>
    <dbReference type="NCBI Taxonomy" id="890399"/>
    <lineage>
        <taxon>Bacteria</taxon>
        <taxon>Pseudomonadati</taxon>
        <taxon>Thermodesulfobacteriota</taxon>
        <taxon>Desulfobacteria</taxon>
        <taxon>Desulfobacterales</taxon>
        <taxon>Desulfobacteraceae</taxon>
        <taxon>Candidatus Magnetoglobus</taxon>
    </lineage>
</organism>
<dbReference type="EMBL" id="ATBP01002369">
    <property type="protein sequence ID" value="ETR65937.1"/>
    <property type="molecule type" value="Genomic_DNA"/>
</dbReference>
<feature type="non-terminal residue" evidence="1">
    <location>
        <position position="95"/>
    </location>
</feature>